<reference evidence="1 2" key="1">
    <citation type="submission" date="2017-04" db="EMBL/GenBank/DDBJ databases">
        <title>Accumulation and expression of multiple antibiotic resistance genes in Arcobacter cryaerophilus that thrives in sewage.</title>
        <authorList>
            <person name="Millar J.A."/>
            <person name="Raghavan R."/>
        </authorList>
    </citation>
    <scope>NUCLEOTIDE SEQUENCE [LARGE SCALE GENOMIC DNA]</scope>
    <source>
        <strain evidence="1 2">AZT-1</strain>
    </source>
</reference>
<name>A0A1V9V9S2_9BACT</name>
<protein>
    <submittedName>
        <fullName evidence="1">GlcNAc-PI de-N-acetylase</fullName>
    </submittedName>
</protein>
<gene>
    <name evidence="1" type="ORF">AS859_09200</name>
</gene>
<dbReference type="Proteomes" id="UP000192599">
    <property type="component" value="Unassembled WGS sequence"/>
</dbReference>
<evidence type="ECO:0000313" key="1">
    <source>
        <dbReference type="EMBL" id="OQR40851.1"/>
    </source>
</evidence>
<dbReference type="Gene3D" id="3.40.50.10320">
    <property type="entry name" value="LmbE-like"/>
    <property type="match status" value="1"/>
</dbReference>
<comment type="caution">
    <text evidence="1">The sequence shown here is derived from an EMBL/GenBank/DDBJ whole genome shotgun (WGS) entry which is preliminary data.</text>
</comment>
<dbReference type="AlphaFoldDB" id="A0A1V9V9S2"/>
<dbReference type="InterPro" id="IPR024078">
    <property type="entry name" value="LmbE-like_dom_sf"/>
</dbReference>
<proteinExistence type="predicted"/>
<dbReference type="InterPro" id="IPR003737">
    <property type="entry name" value="GlcNAc_PI_deacetylase-related"/>
</dbReference>
<dbReference type="EMBL" id="LNTC01000174">
    <property type="protein sequence ID" value="OQR40851.1"/>
    <property type="molecule type" value="Genomic_DNA"/>
</dbReference>
<accession>A0A1V9V9S2</accession>
<organism evidence="1 2">
    <name type="scientific">Aliarcobacter cryaerophilus</name>
    <dbReference type="NCBI Taxonomy" id="28198"/>
    <lineage>
        <taxon>Bacteria</taxon>
        <taxon>Pseudomonadati</taxon>
        <taxon>Campylobacterota</taxon>
        <taxon>Epsilonproteobacteria</taxon>
        <taxon>Campylobacterales</taxon>
        <taxon>Arcobacteraceae</taxon>
        <taxon>Aliarcobacter</taxon>
    </lineage>
</organism>
<sequence length="56" mass="6220">MNKKILIVAAHPDDEVLGCFGTVAKLIQEGYEAYTLILGEGKTSRDEERVVENKKV</sequence>
<dbReference type="SUPFAM" id="SSF102588">
    <property type="entry name" value="LmbE-like"/>
    <property type="match status" value="1"/>
</dbReference>
<feature type="non-terminal residue" evidence="1">
    <location>
        <position position="56"/>
    </location>
</feature>
<dbReference type="Pfam" id="PF02585">
    <property type="entry name" value="PIG-L"/>
    <property type="match status" value="1"/>
</dbReference>
<evidence type="ECO:0000313" key="2">
    <source>
        <dbReference type="Proteomes" id="UP000192599"/>
    </source>
</evidence>